<accession>A0ACC2SWB8</accession>
<evidence type="ECO:0000313" key="1">
    <source>
        <dbReference type="EMBL" id="KAJ9066585.1"/>
    </source>
</evidence>
<reference evidence="1" key="1">
    <citation type="submission" date="2022-04" db="EMBL/GenBank/DDBJ databases">
        <title>Genome of the entomopathogenic fungus Entomophthora muscae.</title>
        <authorList>
            <person name="Elya C."/>
            <person name="Lovett B.R."/>
            <person name="Lee E."/>
            <person name="Macias A.M."/>
            <person name="Hajek A.E."/>
            <person name="De Bivort B.L."/>
            <person name="Kasson M.T."/>
            <person name="De Fine Licht H.H."/>
            <person name="Stajich J.E."/>
        </authorList>
    </citation>
    <scope>NUCLEOTIDE SEQUENCE</scope>
    <source>
        <strain evidence="1">Berkeley</strain>
    </source>
</reference>
<gene>
    <name evidence="1" type="ORF">DSO57_1008223</name>
</gene>
<keyword evidence="2" id="KW-1185">Reference proteome</keyword>
<dbReference type="Proteomes" id="UP001165960">
    <property type="component" value="Unassembled WGS sequence"/>
</dbReference>
<comment type="caution">
    <text evidence="1">The sequence shown here is derived from an EMBL/GenBank/DDBJ whole genome shotgun (WGS) entry which is preliminary data.</text>
</comment>
<organism evidence="1 2">
    <name type="scientific">Entomophthora muscae</name>
    <dbReference type="NCBI Taxonomy" id="34485"/>
    <lineage>
        <taxon>Eukaryota</taxon>
        <taxon>Fungi</taxon>
        <taxon>Fungi incertae sedis</taxon>
        <taxon>Zoopagomycota</taxon>
        <taxon>Entomophthoromycotina</taxon>
        <taxon>Entomophthoromycetes</taxon>
        <taxon>Entomophthorales</taxon>
        <taxon>Entomophthoraceae</taxon>
        <taxon>Entomophthora</taxon>
    </lineage>
</organism>
<name>A0ACC2SWB8_9FUNG</name>
<evidence type="ECO:0000313" key="2">
    <source>
        <dbReference type="Proteomes" id="UP001165960"/>
    </source>
</evidence>
<dbReference type="EMBL" id="QTSX02004285">
    <property type="protein sequence ID" value="KAJ9066585.1"/>
    <property type="molecule type" value="Genomic_DNA"/>
</dbReference>
<protein>
    <submittedName>
        <fullName evidence="1">Uncharacterized protein</fullName>
    </submittedName>
</protein>
<sequence>MDISFTPDEVYTALLKKYQDKNVSALPIPALANHKVEDQTKAKPKPKPDTGLSAKEILANTKIEISLEDFCKESPAFHRKMHVAILDTQKKQFQEVMLSGYGAPM</sequence>
<proteinExistence type="predicted"/>